<dbReference type="STRING" id="1147123.SAMN05443428_10240"/>
<evidence type="ECO:0008006" key="3">
    <source>
        <dbReference type="Google" id="ProtNLM"/>
    </source>
</evidence>
<proteinExistence type="predicted"/>
<evidence type="ECO:0000313" key="1">
    <source>
        <dbReference type="EMBL" id="SKA77578.1"/>
    </source>
</evidence>
<organism evidence="1 2">
    <name type="scientific">Caloramator quimbayensis</name>
    <dbReference type="NCBI Taxonomy" id="1147123"/>
    <lineage>
        <taxon>Bacteria</taxon>
        <taxon>Bacillati</taxon>
        <taxon>Bacillota</taxon>
        <taxon>Clostridia</taxon>
        <taxon>Eubacteriales</taxon>
        <taxon>Clostridiaceae</taxon>
        <taxon>Caloramator</taxon>
    </lineage>
</organism>
<name>A0A1T4WKZ2_9CLOT</name>
<gene>
    <name evidence="1" type="ORF">SAMN05443428_10240</name>
</gene>
<sequence length="152" mass="17926">MGSMSKLFNRIYDMELYEIQRSFPYLGEGISRAVFAVNNDYVVKVAKDLDGDYQCKVEYYVYTHTNKILKDYLCPIVWYKRGMIAMPRAIPLSYYIREPYIDISKVRSDRNSYEDLIRLSNKFNLLFEDIVSTSSWGILNNRMVLIDYGCTN</sequence>
<dbReference type="AlphaFoldDB" id="A0A1T4WKZ2"/>
<evidence type="ECO:0000313" key="2">
    <source>
        <dbReference type="Proteomes" id="UP000190105"/>
    </source>
</evidence>
<keyword evidence="2" id="KW-1185">Reference proteome</keyword>
<dbReference type="EMBL" id="FUYH01000002">
    <property type="protein sequence ID" value="SKA77578.1"/>
    <property type="molecule type" value="Genomic_DNA"/>
</dbReference>
<reference evidence="2" key="1">
    <citation type="submission" date="2017-02" db="EMBL/GenBank/DDBJ databases">
        <authorList>
            <person name="Varghese N."/>
            <person name="Submissions S."/>
        </authorList>
    </citation>
    <scope>NUCLEOTIDE SEQUENCE [LARGE SCALE GENOMIC DNA]</scope>
    <source>
        <strain evidence="2">USBA 833</strain>
    </source>
</reference>
<protein>
    <recommendedName>
        <fullName evidence="3">Serine/threonine protein kinase</fullName>
    </recommendedName>
</protein>
<accession>A0A1T4WKZ2</accession>
<dbReference type="Proteomes" id="UP000190105">
    <property type="component" value="Unassembled WGS sequence"/>
</dbReference>